<accession>A0A815WAE6</accession>
<dbReference type="AlphaFoldDB" id="A0A815WAE6"/>
<evidence type="ECO:0000313" key="1">
    <source>
        <dbReference type="EMBL" id="CAF1263570.1"/>
    </source>
</evidence>
<evidence type="ECO:0000313" key="3">
    <source>
        <dbReference type="Proteomes" id="UP000663870"/>
    </source>
</evidence>
<reference evidence="2" key="1">
    <citation type="submission" date="2021-02" db="EMBL/GenBank/DDBJ databases">
        <authorList>
            <person name="Nowell W R."/>
        </authorList>
    </citation>
    <scope>NUCLEOTIDE SEQUENCE</scope>
</reference>
<dbReference type="Proteomes" id="UP000663870">
    <property type="component" value="Unassembled WGS sequence"/>
</dbReference>
<name>A0A815WAE6_9BILA</name>
<organism evidence="2 3">
    <name type="scientific">Rotaria sordida</name>
    <dbReference type="NCBI Taxonomy" id="392033"/>
    <lineage>
        <taxon>Eukaryota</taxon>
        <taxon>Metazoa</taxon>
        <taxon>Spiralia</taxon>
        <taxon>Gnathifera</taxon>
        <taxon>Rotifera</taxon>
        <taxon>Eurotatoria</taxon>
        <taxon>Bdelloidea</taxon>
        <taxon>Philodinida</taxon>
        <taxon>Philodinidae</taxon>
        <taxon>Rotaria</taxon>
    </lineage>
</organism>
<gene>
    <name evidence="2" type="ORF">JXQ802_LOCUS43109</name>
    <name evidence="1" type="ORF">PYM288_LOCUS28006</name>
</gene>
<protein>
    <submittedName>
        <fullName evidence="2">Uncharacterized protein</fullName>
    </submittedName>
</protein>
<dbReference type="Proteomes" id="UP000663854">
    <property type="component" value="Unassembled WGS sequence"/>
</dbReference>
<evidence type="ECO:0000313" key="2">
    <source>
        <dbReference type="EMBL" id="CAF1543363.1"/>
    </source>
</evidence>
<proteinExistence type="predicted"/>
<comment type="caution">
    <text evidence="2">The sequence shown here is derived from an EMBL/GenBank/DDBJ whole genome shotgun (WGS) entry which is preliminary data.</text>
</comment>
<keyword evidence="3" id="KW-1185">Reference proteome</keyword>
<sequence>MKYSRPLQPMNTIQSLKIELLFNNLLPANIEIDAINGTFTRIRCDSLDSIDKEYLYSQSVIFITDESISSKSIEAFFPGVDY</sequence>
<dbReference type="EMBL" id="CAJNOH010001965">
    <property type="protein sequence ID" value="CAF1263570.1"/>
    <property type="molecule type" value="Genomic_DNA"/>
</dbReference>
<dbReference type="EMBL" id="CAJNOL010003041">
    <property type="protein sequence ID" value="CAF1543363.1"/>
    <property type="molecule type" value="Genomic_DNA"/>
</dbReference>